<keyword evidence="1" id="KW-0472">Membrane</keyword>
<dbReference type="InterPro" id="IPR036465">
    <property type="entry name" value="vWFA_dom_sf"/>
</dbReference>
<dbReference type="InterPro" id="IPR052229">
    <property type="entry name" value="Collagen-VI/PIF"/>
</dbReference>
<comment type="caution">
    <text evidence="3">The sequence shown here is derived from an EMBL/GenBank/DDBJ whole genome shotgun (WGS) entry which is preliminary data.</text>
</comment>
<protein>
    <recommendedName>
        <fullName evidence="2">VWFA domain-containing protein</fullName>
    </recommendedName>
</protein>
<dbReference type="Pfam" id="PF00092">
    <property type="entry name" value="VWA"/>
    <property type="match status" value="1"/>
</dbReference>
<dbReference type="PROSITE" id="PS50234">
    <property type="entry name" value="VWFA"/>
    <property type="match status" value="2"/>
</dbReference>
<reference evidence="3" key="1">
    <citation type="submission" date="2020-10" db="EMBL/GenBank/DDBJ databases">
        <authorList>
            <person name="Kikuchi T."/>
        </authorList>
    </citation>
    <scope>NUCLEOTIDE SEQUENCE</scope>
    <source>
        <strain evidence="3">NKZ352</strain>
    </source>
</reference>
<dbReference type="AlphaFoldDB" id="A0A8S1HRU5"/>
<feature type="transmembrane region" description="Helical" evidence="1">
    <location>
        <begin position="15"/>
        <end position="36"/>
    </location>
</feature>
<dbReference type="SMART" id="SM00327">
    <property type="entry name" value="VWA"/>
    <property type="match status" value="1"/>
</dbReference>
<evidence type="ECO:0000313" key="4">
    <source>
        <dbReference type="Proteomes" id="UP000835052"/>
    </source>
</evidence>
<dbReference type="PANTHER" id="PTHR22588">
    <property type="entry name" value="VWFA DOMAIN-CONTAINING PROTEIN"/>
    <property type="match status" value="1"/>
</dbReference>
<dbReference type="Gene3D" id="3.40.50.410">
    <property type="entry name" value="von Willebrand factor, type A domain"/>
    <property type="match status" value="2"/>
</dbReference>
<dbReference type="CDD" id="cd00198">
    <property type="entry name" value="vWFA"/>
    <property type="match status" value="1"/>
</dbReference>
<keyword evidence="4" id="KW-1185">Reference proteome</keyword>
<accession>A0A8S1HRU5</accession>
<dbReference type="PANTHER" id="PTHR22588:SF19">
    <property type="entry name" value="VWFA DOMAIN-CONTAINING PROTEIN"/>
    <property type="match status" value="1"/>
</dbReference>
<evidence type="ECO:0000313" key="3">
    <source>
        <dbReference type="EMBL" id="CAD6197218.1"/>
    </source>
</evidence>
<dbReference type="OrthoDB" id="6132182at2759"/>
<feature type="domain" description="VWFA" evidence="2">
    <location>
        <begin position="171"/>
        <end position="308"/>
    </location>
</feature>
<organism evidence="3 4">
    <name type="scientific">Caenorhabditis auriculariae</name>
    <dbReference type="NCBI Taxonomy" id="2777116"/>
    <lineage>
        <taxon>Eukaryota</taxon>
        <taxon>Metazoa</taxon>
        <taxon>Ecdysozoa</taxon>
        <taxon>Nematoda</taxon>
        <taxon>Chromadorea</taxon>
        <taxon>Rhabditida</taxon>
        <taxon>Rhabditina</taxon>
        <taxon>Rhabditomorpha</taxon>
        <taxon>Rhabditoidea</taxon>
        <taxon>Rhabditidae</taxon>
        <taxon>Peloderinae</taxon>
        <taxon>Caenorhabditis</taxon>
    </lineage>
</organism>
<keyword evidence="1" id="KW-0812">Transmembrane</keyword>
<gene>
    <name evidence="3" type="ORF">CAUJ_LOCUS13127</name>
</gene>
<name>A0A8S1HRU5_9PELO</name>
<dbReference type="Proteomes" id="UP000835052">
    <property type="component" value="Unassembled WGS sequence"/>
</dbReference>
<dbReference type="EMBL" id="CAJGYM010000088">
    <property type="protein sequence ID" value="CAD6197218.1"/>
    <property type="molecule type" value="Genomic_DNA"/>
</dbReference>
<proteinExistence type="predicted"/>
<dbReference type="SUPFAM" id="SSF53300">
    <property type="entry name" value="vWA-like"/>
    <property type="match status" value="2"/>
</dbReference>
<feature type="domain" description="VWFA" evidence="2">
    <location>
        <begin position="375"/>
        <end position="551"/>
    </location>
</feature>
<evidence type="ECO:0000259" key="2">
    <source>
        <dbReference type="PROSITE" id="PS50234"/>
    </source>
</evidence>
<dbReference type="InterPro" id="IPR002035">
    <property type="entry name" value="VWF_A"/>
</dbReference>
<evidence type="ECO:0000256" key="1">
    <source>
        <dbReference type="SAM" id="Phobius"/>
    </source>
</evidence>
<keyword evidence="1" id="KW-1133">Transmembrane helix</keyword>
<sequence length="1008" mass="110015">MASASILGGIDRVRIALLISTVIFLILSIVFIVLFATKHDSSSAYLATGYTVSNKDAVYGELNGVLKNNYHVNSLAVDVQNGISTAVFSLRGNPGATDVQNKLAAVKTTTSLHVSNGDNAYSVCRPTPVVFSTASTKPGQTTVVTVPAKTTVVTQQPPVRTYYCNQPVYRDVIIVVDVNLNKKFAAQKDAKADALQQIKAQLDNNLDFTATQIFLQAYGTTKAVDVSKKLSTSQAEFDSDFDQLSTVASTDTILSVDLDSIFNLAMTHLPNRKTTPAALILITDKSLSASPASDPRKKGLYFAVIGVGANYINSYNNFADQIVSYADWTALPKDQPFGNVLCSFYSPSAQAQKLQRYGLTSHADVISKPSCQHLDLILAFDTSESLSTIILPKYQAFAKKLIKQYTFKNNEFSRVGIITFNQQTTELLSLTTGNSLAVVNQKIDQVTYTAGLTDVSNAMKKAIDMFKNENLGDGSRGQVLVILSDAEPTVDTYDNEIDAGNQLKALGAATYIVGYDGFSDDAKQKLDKVTDPSRIFDDLSDPTLNALTQGIVQYSPCPQPKCVTAYYAVEISEATKDDVVRHLQAVLVAAKQASLVQPTASFQLVTYNDQVKFNPVGKQSFDAFQAFLQPLIDGQWVNYLGEKVRLDTVLDTIANQLNVEVQNSRLFSSSIVFYGQANAAVLIPIESDDLKKQQISNAAAHLKAYTPRVYVVDDSRPAGNFGTDLWNLVTDPARIIPSSAPDLQVALSHTDYYVEWDKLSCALPAFSTCYDTSLDIAVMFDMSNPDQKFVNYVSKLFAQFTTGFDTHVSLIAYGLRPARVLSQLAAHSADDLSSANQTYQEWRDGSLFSTTTPAPTTTAAKPFQFVENDYVIGSDTVTSLFDTLSTQFGCGHYGDNGDRLFAPNIYVIASDNLANYSPAVWTKFQTETRSRYGCWDCAGTPRYVFLSRSPANVVPPIGTTYTLSDADLDIDSTDDTSTPTSINKFNSIVNSFCTTPLIYCASYTCYNQ</sequence>